<evidence type="ECO:0000313" key="3">
    <source>
        <dbReference type="WBParaSite" id="PSAMB.scaffold18695size900.g37649.t1"/>
    </source>
</evidence>
<dbReference type="AlphaFoldDB" id="A0A914VDS2"/>
<dbReference type="Proteomes" id="UP000887566">
    <property type="component" value="Unplaced"/>
</dbReference>
<keyword evidence="2" id="KW-1185">Reference proteome</keyword>
<protein>
    <submittedName>
        <fullName evidence="3">MHC class I antigen</fullName>
    </submittedName>
</protein>
<evidence type="ECO:0000256" key="1">
    <source>
        <dbReference type="SAM" id="MobiDB-lite"/>
    </source>
</evidence>
<feature type="region of interest" description="Disordered" evidence="1">
    <location>
        <begin position="1"/>
        <end position="70"/>
    </location>
</feature>
<dbReference type="WBParaSite" id="PSAMB.scaffold18695size900.g37649.t1">
    <property type="protein sequence ID" value="PSAMB.scaffold18695size900.g37649.t1"/>
    <property type="gene ID" value="PSAMB.scaffold18695size900.g37649"/>
</dbReference>
<accession>A0A914VDS2</accession>
<organism evidence="2 3">
    <name type="scientific">Plectus sambesii</name>
    <dbReference type="NCBI Taxonomy" id="2011161"/>
    <lineage>
        <taxon>Eukaryota</taxon>
        <taxon>Metazoa</taxon>
        <taxon>Ecdysozoa</taxon>
        <taxon>Nematoda</taxon>
        <taxon>Chromadorea</taxon>
        <taxon>Plectida</taxon>
        <taxon>Plectina</taxon>
        <taxon>Plectoidea</taxon>
        <taxon>Plectidae</taxon>
        <taxon>Plectus</taxon>
    </lineage>
</organism>
<name>A0A914VDS2_9BILA</name>
<sequence>MASGAVGFVHADMRRRRSADADHSLRVAGDEEGGGQQLPGRRPTEGGAGVRRDHAVVPGESGCGRERSVQ</sequence>
<evidence type="ECO:0000313" key="2">
    <source>
        <dbReference type="Proteomes" id="UP000887566"/>
    </source>
</evidence>
<feature type="compositionally biased region" description="Basic and acidic residues" evidence="1">
    <location>
        <begin position="18"/>
        <end position="29"/>
    </location>
</feature>
<reference evidence="3" key="1">
    <citation type="submission" date="2022-11" db="UniProtKB">
        <authorList>
            <consortium name="WormBaseParasite"/>
        </authorList>
    </citation>
    <scope>IDENTIFICATION</scope>
</reference>
<proteinExistence type="predicted"/>